<dbReference type="OrthoDB" id="5460360at2"/>
<sequence>MLMIGLTLFIAFIGAQIAKYFKLPAPYMTGSMIGVGIFAALTNQAVMPSNLKTFAQIISGAYIGQQITKQDLKNLPKMALPIIFLLSLFTINTFLTGWLFVKFFHFDWITGLLSCLPGGIMDVSLISMDMKANAHTVATLQFIRLAGMLLILPYWIELFVQHFHKQTPQPKNETSVAKQKSSLQTTKQRKYFCNQLFILLVASLGGLFGLYLQLPVGALSFSLLASIILKLTMNTTPLDKNIRFFAQLIAGSIIGSTFTDDSLLFFHQLILPAALLLFNYLIVNLIFGLTIYRTKRLDLRSALFASSPAGATDISLIAGDLGGDMTKIALIQISRTLYTILVLPQLIQLFLSLCLAH</sequence>
<dbReference type="PANTHER" id="PTHR38457">
    <property type="entry name" value="REGULATOR ABRB-RELATED"/>
    <property type="match status" value="1"/>
</dbReference>
<protein>
    <recommendedName>
        <fullName evidence="4">Ammonia monooxygenase</fullName>
    </recommendedName>
</protein>
<feature type="transmembrane region" description="Helical" evidence="1">
    <location>
        <begin position="27"/>
        <end position="46"/>
    </location>
</feature>
<dbReference type="GO" id="GO:0010468">
    <property type="term" value="P:regulation of gene expression"/>
    <property type="evidence" value="ECO:0007669"/>
    <property type="project" value="InterPro"/>
</dbReference>
<feature type="transmembrane region" description="Helical" evidence="1">
    <location>
        <begin position="137"/>
        <end position="156"/>
    </location>
</feature>
<accession>S0KB96</accession>
<evidence type="ECO:0000313" key="2">
    <source>
        <dbReference type="EMBL" id="EOW80494.1"/>
    </source>
</evidence>
<reference evidence="2 3" key="1">
    <citation type="submission" date="2013-03" db="EMBL/GenBank/DDBJ databases">
        <title>The Genome Sequence of Enterococcus columbae ATCC_51263 (PacBio/Illumina hybrid assembly).</title>
        <authorList>
            <consortium name="The Broad Institute Genomics Platform"/>
            <consortium name="The Broad Institute Genome Sequencing Center for Infectious Disease"/>
            <person name="Earl A."/>
            <person name="Russ C."/>
            <person name="Gilmore M."/>
            <person name="Surin D."/>
            <person name="Walker B."/>
            <person name="Young S."/>
            <person name="Zeng Q."/>
            <person name="Gargeya S."/>
            <person name="Fitzgerald M."/>
            <person name="Haas B."/>
            <person name="Abouelleil A."/>
            <person name="Allen A.W."/>
            <person name="Alvarado L."/>
            <person name="Arachchi H.M."/>
            <person name="Berlin A.M."/>
            <person name="Chapman S.B."/>
            <person name="Gainer-Dewar J."/>
            <person name="Goldberg J."/>
            <person name="Griggs A."/>
            <person name="Gujja S."/>
            <person name="Hansen M."/>
            <person name="Howarth C."/>
            <person name="Imamovic A."/>
            <person name="Ireland A."/>
            <person name="Larimer J."/>
            <person name="McCowan C."/>
            <person name="Murphy C."/>
            <person name="Pearson M."/>
            <person name="Poon T.W."/>
            <person name="Priest M."/>
            <person name="Roberts A."/>
            <person name="Saif S."/>
            <person name="Shea T."/>
            <person name="Sisk P."/>
            <person name="Sykes S."/>
            <person name="Wortman J."/>
            <person name="Nusbaum C."/>
            <person name="Birren B."/>
        </authorList>
    </citation>
    <scope>NUCLEOTIDE SEQUENCE [LARGE SCALE GENOMIC DNA]</scope>
    <source>
        <strain evidence="2 3">ATCC 51263</strain>
    </source>
</reference>
<feature type="transmembrane region" description="Helical" evidence="1">
    <location>
        <begin position="106"/>
        <end position="125"/>
    </location>
</feature>
<dbReference type="InterPro" id="IPR017516">
    <property type="entry name" value="AbrB_dup"/>
</dbReference>
<dbReference type="InterPro" id="IPR007820">
    <property type="entry name" value="AbrB_fam"/>
</dbReference>
<dbReference type="Proteomes" id="UP000014113">
    <property type="component" value="Unassembled WGS sequence"/>
</dbReference>
<evidence type="ECO:0000256" key="1">
    <source>
        <dbReference type="SAM" id="Phobius"/>
    </source>
</evidence>
<evidence type="ECO:0000313" key="3">
    <source>
        <dbReference type="Proteomes" id="UP000014113"/>
    </source>
</evidence>
<keyword evidence="3" id="KW-1185">Reference proteome</keyword>
<dbReference type="EMBL" id="ASWJ01000008">
    <property type="protein sequence ID" value="EOW80494.1"/>
    <property type="molecule type" value="Genomic_DNA"/>
</dbReference>
<name>S0KB96_9ENTE</name>
<comment type="caution">
    <text evidence="2">The sequence shown here is derived from an EMBL/GenBank/DDBJ whole genome shotgun (WGS) entry which is preliminary data.</text>
</comment>
<dbReference type="STRING" id="1121865.OMW_01051"/>
<evidence type="ECO:0008006" key="4">
    <source>
        <dbReference type="Google" id="ProtNLM"/>
    </source>
</evidence>
<proteinExistence type="predicted"/>
<dbReference type="PANTHER" id="PTHR38457:SF1">
    <property type="entry name" value="REGULATOR ABRB-RELATED"/>
    <property type="match status" value="1"/>
</dbReference>
<dbReference type="PIRSF" id="PIRSF038991">
    <property type="entry name" value="Protein_AbrB"/>
    <property type="match status" value="1"/>
</dbReference>
<dbReference type="GO" id="GO:0016020">
    <property type="term" value="C:membrane"/>
    <property type="evidence" value="ECO:0007669"/>
    <property type="project" value="InterPro"/>
</dbReference>
<gene>
    <name evidence="2" type="ORF">I568_01671</name>
</gene>
<dbReference type="eggNOG" id="COG3180">
    <property type="taxonomic scope" value="Bacteria"/>
</dbReference>
<keyword evidence="1" id="KW-0472">Membrane</keyword>
<dbReference type="Pfam" id="PF05145">
    <property type="entry name" value="AbrB"/>
    <property type="match status" value="2"/>
</dbReference>
<dbReference type="PATRIC" id="fig|1121865.3.peg.1021"/>
<keyword evidence="1" id="KW-1133">Transmembrane helix</keyword>
<feature type="transmembrane region" description="Helical" evidence="1">
    <location>
        <begin position="79"/>
        <end position="100"/>
    </location>
</feature>
<organism evidence="2 3">
    <name type="scientific">Enterococcus columbae DSM 7374 = ATCC 51263</name>
    <dbReference type="NCBI Taxonomy" id="1121865"/>
    <lineage>
        <taxon>Bacteria</taxon>
        <taxon>Bacillati</taxon>
        <taxon>Bacillota</taxon>
        <taxon>Bacilli</taxon>
        <taxon>Lactobacillales</taxon>
        <taxon>Enterococcaceae</taxon>
        <taxon>Enterococcus</taxon>
    </lineage>
</organism>
<dbReference type="AlphaFoldDB" id="S0KB96"/>
<feature type="transmembrane region" description="Helical" evidence="1">
    <location>
        <begin position="270"/>
        <end position="292"/>
    </location>
</feature>
<feature type="transmembrane region" description="Helical" evidence="1">
    <location>
        <begin position="196"/>
        <end position="229"/>
    </location>
</feature>
<dbReference type="NCBIfam" id="TIGR03082">
    <property type="entry name" value="Gneg_AbrB_dup"/>
    <property type="match status" value="1"/>
</dbReference>
<keyword evidence="1" id="KW-0812">Transmembrane</keyword>
<dbReference type="RefSeq" id="WP_016183193.1">
    <property type="nucleotide sequence ID" value="NZ_JXKI01000001.1"/>
</dbReference>